<dbReference type="EMBL" id="BOMI01000123">
    <property type="protein sequence ID" value="GID77598.1"/>
    <property type="molecule type" value="Genomic_DNA"/>
</dbReference>
<dbReference type="PRINTS" id="PR01217">
    <property type="entry name" value="PRICHEXTENSN"/>
</dbReference>
<gene>
    <name evidence="2" type="ORF">Ade02nite_62390</name>
</gene>
<evidence type="ECO:0000313" key="2">
    <source>
        <dbReference type="EMBL" id="GID77598.1"/>
    </source>
</evidence>
<accession>A0ABQ3YCA2</accession>
<protein>
    <submittedName>
        <fullName evidence="2">Uncharacterized protein</fullName>
    </submittedName>
</protein>
<feature type="compositionally biased region" description="Pro residues" evidence="1">
    <location>
        <begin position="54"/>
        <end position="68"/>
    </location>
</feature>
<keyword evidence="3" id="KW-1185">Reference proteome</keyword>
<evidence type="ECO:0000256" key="1">
    <source>
        <dbReference type="SAM" id="MobiDB-lite"/>
    </source>
</evidence>
<sequence>MEPVPVTRGVRRTVRMAVALLIGQALLCALIGWLTLGRSPSAPGAGTVVGQAAAPPPRVVPAPDPPTPAATSRAPEAPASKTRRPAQRTTRPSPVPTRTVSPPPATSSAPAPAPPTTVPSVTPSSEPIALPPEPPAVTPTESEDPAPEGDEPDEKIQWNVTVGERCYPEGAYGKTRRGALVRCLRGWHDAPRWKIV</sequence>
<feature type="compositionally biased region" description="Low complexity" evidence="1">
    <location>
        <begin position="69"/>
        <end position="80"/>
    </location>
</feature>
<dbReference type="Proteomes" id="UP000609879">
    <property type="component" value="Unassembled WGS sequence"/>
</dbReference>
<evidence type="ECO:0000313" key="3">
    <source>
        <dbReference type="Proteomes" id="UP000609879"/>
    </source>
</evidence>
<comment type="caution">
    <text evidence="2">The sequence shown here is derived from an EMBL/GenBank/DDBJ whole genome shotgun (WGS) entry which is preliminary data.</text>
</comment>
<dbReference type="RefSeq" id="WP_203771714.1">
    <property type="nucleotide sequence ID" value="NZ_BAAABO010000043.1"/>
</dbReference>
<name>A0ABQ3YCA2_9ACTN</name>
<organism evidence="2 3">
    <name type="scientific">Paractinoplanes deccanensis</name>
    <dbReference type="NCBI Taxonomy" id="113561"/>
    <lineage>
        <taxon>Bacteria</taxon>
        <taxon>Bacillati</taxon>
        <taxon>Actinomycetota</taxon>
        <taxon>Actinomycetes</taxon>
        <taxon>Micromonosporales</taxon>
        <taxon>Micromonosporaceae</taxon>
        <taxon>Paractinoplanes</taxon>
    </lineage>
</organism>
<feature type="compositionally biased region" description="Pro residues" evidence="1">
    <location>
        <begin position="101"/>
        <end position="117"/>
    </location>
</feature>
<feature type="compositionally biased region" description="Low complexity" evidence="1">
    <location>
        <begin position="88"/>
        <end position="100"/>
    </location>
</feature>
<feature type="compositionally biased region" description="Acidic residues" evidence="1">
    <location>
        <begin position="141"/>
        <end position="153"/>
    </location>
</feature>
<proteinExistence type="predicted"/>
<feature type="region of interest" description="Disordered" evidence="1">
    <location>
        <begin position="44"/>
        <end position="157"/>
    </location>
</feature>
<reference evidence="2 3" key="1">
    <citation type="submission" date="2021-01" db="EMBL/GenBank/DDBJ databases">
        <title>Whole genome shotgun sequence of Actinoplanes deccanensis NBRC 13994.</title>
        <authorList>
            <person name="Komaki H."/>
            <person name="Tamura T."/>
        </authorList>
    </citation>
    <scope>NUCLEOTIDE SEQUENCE [LARGE SCALE GENOMIC DNA]</scope>
    <source>
        <strain evidence="2 3">NBRC 13994</strain>
    </source>
</reference>